<evidence type="ECO:0000313" key="3">
    <source>
        <dbReference type="Proteomes" id="UP001139193"/>
    </source>
</evidence>
<accession>A0A9X1VCN2</accession>
<evidence type="ECO:0000256" key="1">
    <source>
        <dbReference type="SAM" id="SignalP"/>
    </source>
</evidence>
<protein>
    <recommendedName>
        <fullName evidence="4">Lipocalin-like domain-containing protein</fullName>
    </recommendedName>
</protein>
<sequence>MYPLFRPLLFASAALSLATFAACQKAAVEPANQPATTIVGRWALAQTSGGIGGGTRPADAQRYQEVEFTADGQARAMVNGTPVFTGSYTLSTAVAYTTRRSETFLEFPVPQTSGRPFIAELSATTLVLSDDTSDGLTVKYQREMPMFCGTR</sequence>
<organism evidence="2 3">
    <name type="scientific">Hymenobacter cyanobacteriorum</name>
    <dbReference type="NCBI Taxonomy" id="2926463"/>
    <lineage>
        <taxon>Bacteria</taxon>
        <taxon>Pseudomonadati</taxon>
        <taxon>Bacteroidota</taxon>
        <taxon>Cytophagia</taxon>
        <taxon>Cytophagales</taxon>
        <taxon>Hymenobacteraceae</taxon>
        <taxon>Hymenobacter</taxon>
    </lineage>
</organism>
<dbReference type="Proteomes" id="UP001139193">
    <property type="component" value="Unassembled WGS sequence"/>
</dbReference>
<feature type="signal peptide" evidence="1">
    <location>
        <begin position="1"/>
        <end position="21"/>
    </location>
</feature>
<feature type="chain" id="PRO_5040964152" description="Lipocalin-like domain-containing protein" evidence="1">
    <location>
        <begin position="22"/>
        <end position="151"/>
    </location>
</feature>
<proteinExistence type="predicted"/>
<dbReference type="PROSITE" id="PS51257">
    <property type="entry name" value="PROKAR_LIPOPROTEIN"/>
    <property type="match status" value="1"/>
</dbReference>
<keyword evidence="1" id="KW-0732">Signal</keyword>
<keyword evidence="3" id="KW-1185">Reference proteome</keyword>
<gene>
    <name evidence="2" type="ORF">MON38_03415</name>
</gene>
<dbReference type="AlphaFoldDB" id="A0A9X1VCN2"/>
<name>A0A9X1VCN2_9BACT</name>
<evidence type="ECO:0008006" key="4">
    <source>
        <dbReference type="Google" id="ProtNLM"/>
    </source>
</evidence>
<dbReference type="EMBL" id="JALBGC010000001">
    <property type="protein sequence ID" value="MCI1186451.1"/>
    <property type="molecule type" value="Genomic_DNA"/>
</dbReference>
<comment type="caution">
    <text evidence="2">The sequence shown here is derived from an EMBL/GenBank/DDBJ whole genome shotgun (WGS) entry which is preliminary data.</text>
</comment>
<evidence type="ECO:0000313" key="2">
    <source>
        <dbReference type="EMBL" id="MCI1186451.1"/>
    </source>
</evidence>
<dbReference type="RefSeq" id="WP_241934725.1">
    <property type="nucleotide sequence ID" value="NZ_JALBGC010000001.1"/>
</dbReference>
<reference evidence="2" key="1">
    <citation type="submission" date="2022-03" db="EMBL/GenBank/DDBJ databases">
        <title>Bacterial whole genome sequence for Hymenobacter sp. DH14.</title>
        <authorList>
            <person name="Le V."/>
        </authorList>
    </citation>
    <scope>NUCLEOTIDE SEQUENCE</scope>
    <source>
        <strain evidence="2">DH14</strain>
    </source>
</reference>